<feature type="compositionally biased region" description="Polar residues" evidence="4">
    <location>
        <begin position="60"/>
        <end position="69"/>
    </location>
</feature>
<evidence type="ECO:0000256" key="4">
    <source>
        <dbReference type="SAM" id="MobiDB-lite"/>
    </source>
</evidence>
<proteinExistence type="predicted"/>
<feature type="region of interest" description="Disordered" evidence="4">
    <location>
        <begin position="4328"/>
        <end position="4379"/>
    </location>
</feature>
<dbReference type="Pfam" id="PF05860">
    <property type="entry name" value="TPS"/>
    <property type="match status" value="1"/>
</dbReference>
<sequence length="4379" mass="449379">MQGKSLASKRIVRKLGQSVASANSTTPVFRLAPLAHAVAVLLLAGGPAAAHAAGGAWFAQSGSSKNPAFTRTPVVTGGASTNRAAQQQQQAQQRLQQSIANLNRSASAISQQVAMQEAARRAAQDEPSVRDGNRKGGLWDRDADGNLLEWSGAERPVLFKRDGQFKLTVKQTASKAILNWDTFNVGRNTTLVFDQKSTDAVLNKVVGASAEPSRIQGKIQANGTVMVVNQNGVVFSGSSQVNVRNLVVAATRVDQTRTENGQTINVLDEQFIQRGIFSNGSSPAFSGAQGAVEVQAGASIVTRAPETATQGGGYVLLMGSEVRNAGTISTPSGQALLAAGDDFVISRGQGTDGNQYSTTRGNQVTAVRNKLSTTSLVENTGLLMATTGDVTLTGTDVRQQGVLVSSTSVDVRGTLHLTTATQSGEAAGQVGSITLAPQATSAILLDANDDLTALDSRRTAALAQLNETGASRYYRSDQSLIEIASNGTVDVQGGSLTLATGGQIAVTAGGRTLVQRDATLDVSGAVGVRVAMESNNLSINIQGNEQRDAPVNRDSGTLNSNDVWVDRRDLVFVKGDYNAETNPNGTPDRWYTKGGLLEVSGYLANSGHTAGEWMAQGGTVLFGGKEVVTQAGSRINLSGGTLDVQSGYINMSWLRGQDGRLYSVSSAPGDMLYQGLYNGYEDTHARWGESATRNFYSPLIGPRRVYEAGYTVGRDAGTLMVSTESAVLEGDIITEVFQGDRQVDRPQANLDGYNQSQTAAARRARLMLGDYLLAYDADTGVLSYSPANLAAVDGSIVFGTGQASLADALGLGVALPEDRVNTLYLDSEALNRFRLGSITSLSRNVSVTSTLQVENGGRIDLTAADVQVHADLVARSGDIVLGDAQLGYANDAGAQVVIGQGVTLDARGIWTNLLLDPNNRNGLPYVNGGSVVLRSHGDITLEDGSVIDVSSGGVLDIDGTLRHSGRGGDVTLSANVGALNAIPGIIRLRGEIRGFGVEAGGKLSVESGSTVGIGGEMLSHGDILQGGEVARTDLLLSADWEVLAGDALPVDYSYLKDRALPGEYVAAVQFNKALSILLSGDWVVPVPSGTSNGPVIINYINPAGTSSSVSVTRNTAPGSVVIPKGSQVTIFSSFSNALNISFQVPEGVFVGGFPITPVPATLAAGTPAPMNITLAAGTLIPAGATLSRDASVLPVLALNQAFFEKGFSHYEVRGQAGLGVLAGSALDVRMPVLMLAQGGVQATSVADALQVWTPPVYLEDRANGVLRQREVASLTLSAGSTESNRLATLSIGENAVINVDPGASMTLQASGQLTVDGKLNARGGQISLLQIITPELTDATNTAGVNYGVGQPHSRSIWLGEHAVLDVSGSSVTAVDQQNRRYGKITAGGSIVVGGAVDEASGTVRAADLFVVVRPGAVLDASGTSGSLYVQGQGEQEVASNGGSITLSSSNGLYLDGELRAVSGGSGAAGGTLMIGLETPVYAIAGLNSAVTRPRELLLRQQKGVSALAAGVVPGQTEGLVYGQAALGMDQVAAGGFDDLVLHSNGLISFDGDVNLDMGQSLRIYARALALSEGASEATRVNLAAPYIRLAGVGIQGVTSPVLTNPVLPDGDTRLFTAASFHATADLIDIRDAVRFGAKGSVGGTDVERRTFNDVNLYSRGDIRFLAGVSPSEIIRNVTTELVSPRNISLSAAQIYPATGVGARVLVGKLWGNSSDGSALFDPDFKLSIGRSTEVEPAAPYSVFGSLTLGASTIEQGGVVRAPLGSVKIGGEQSLAVGVPVRVVLLPGSLTSVSAEGLTMPYGGTTDGIAYQYAGQDVILEGVGSQGRGIVLNGQMIEVQQGAVLDLSGGGELTGAGFVSGRGGSTDARFRPLIQNSASGSFALPGLDTNPVYAIVPSSQATYAPVAAEGGAVDPNVGRQITVGAGVPGLPAGTYTLLPSTYALLPGAFRVELNGAASASVANRTIGLRNGSWSVSGRLSTANTSTVSRPMGISDSLSTQVTVTSADALRKYSQYNETSFTDFVLADAERLGVARALTPADARTLRLSFKPGATAEIPAFRFEGTALFQGAKGGYGGAVSVDGGGGGQIEIVGAGATATPGYAGITLQSDQLNALRAPRLQIGGYASATYGENGNAMVFGADNSSSTREIVLRSGAQLGAPEVFLISSYRTGNRAITIEPGASINTIGQGSVAYDSSQGYYYIPQVLDANQGSIAVVAASNGWLDLVAPESALGNGPTSRLSIGVCGNACVDTTRLYSEGTLALIAEGDIQFGDAVRYGTRNLSLLVSAFNVGSTESLAEAASRQLVPNGLTLNQALLNRLLSGDTEYGAPALENLVLTARDSLNFFGTVALDTRDPVTGVSSLDRLVLSTPAIYGAGSASDVATIGTSTLVWNGATGTPGAIVTDGVGTGSSTLNIEAQRIELGYGPSARASSVSLDRMALGFGTVNLNASDRFTANHQGTLSVYASRGAYAVGSGYAYEGGNLNINTPLVTGEAGSVSRIKAGGAITLSRPQGTSADVTTDVLGAELALDGGSVNVGTTIALPSGKLTLAAQGDVALAGNSRIDVSGRKIDFFDVSQYSWGGDVILESRAGNIAQAVGSTIDLSAQNHQAGQLTATALDASAGVIDLQGDILGATSGQYDAGGTLVSYGYGGIELRGQRIADFSGLNQRLTEGQVFGRRSFQIKEEGLNLVVGDELRAREVDVSVDNGTLTVQGKIDASGDQVGSIRLSAGRGLTLTGSSVLDAHGTALRVDSYGKIIDAPNRAVIELNSGKGTLVLADGARMDLRAGTEVVSGNDGLPRGTVTLYAPRLGGVTAGDVDVDARGNVGISGAQTIALVANQRYADNDAAQDADADAVVRPGSDAASGKAYRLVDQAYLDKKNLQSLAFMNAALANIRGGGTLAGKLQGLLTYQDAFHLRPGVEIVTAHDLRVVGDVSLAGHRYASLNPHSAQTSVYGSGEPGVLTMRAAGNLDINGSFTDGFYLPDGLVTPDDNGWVLKAGQQAFGGDVVIPRSGLVTVADGTTYPAGATLNFPVPIKALFLNAGTVAGADLTLGGALVVPAGTVLAAPIYSSTGVVLYAAGTKLAEAASLAAGMRLGAGSVLVARTPVRAMTWPAGVPLPATVTQNGNLAMKAGATVPWNASVKLVGNATSIALRERTASNGQQGYNWAVARMLPEGSLSWSMRLVAGADTAAADMRATVAAKQGNLTLNDAHIATSGTTNLYPVFSVLRTGTGDMDLLAAGDFSMQSLYGVYTAGTQSAISQDYDLPRGTYNVTGSTVLGAEGSAYEQFVNQSSTSLYAAYYPTNGGNLLLRAGGTVAGDSIGFTSSGQSLTTTDRIQNSSASVGNWLWRQGTGSGSAADAVDTAWWINFGTYTREPFFSSGSTFSGKNMPYLSGFTGIGTLGGGNLTLLAGGDAGTLTQRGGATQNDIPRSQGLVLAVAGTGRVDGEAGALTLTGGGDLDVRIGGQLNPYSYLNLGSAASVPVQTGLGGALTNLRGNTALVAASVGSLTPVYGGTSLVATDPLRATRFTGFGGLVVVPGDSPISVSARGDLVLAGAGDPGRVSLMNSTPFSVGDTTYLGGGLSWFSLWTDRSAINLLSAGGTLLPSTQADALLASTSIPTPVSGQNYSQTDGRFVYPSIFKAVAASGSIYFGTGDYSIVLAPSDSSSMHLLAQDSIYAAGYSVSVSGADPSVAPTPYKAAFVGTMDAVLSGSNLVASNLNADGVSPALGRFPIMAFGPDTSVQGQRDNELAARIYAAQGDIVGLRTGEIVTFNDSGKTWYESAGPVWMMAGRDIVGSGTRLGAPGGVPRELTGGFGPENGTSAGNLFVHSNPDDISVVSAGRDIIFSSFNVAGPGTLEITAGRNLRQENQASINSLGPIINIDPNDQNSGANIAITVGAGKFGPDYTAFLKQYLDPANIALAGQPLADQPGKVVHVYSGELTLGQWLTDNYGYTGNEAGAQRFLQAKQAELDAARATDTTAPRRDLDRDYQQAGQLHLVNWLRTRYGSGTSGSYQYDGTTDAVAFFNALPAEQQRVYARNVYFAELKAGGREYNDSDGARFGSYLRGRQAIAALFPSTDAAGQQIAYQGDVTLFGDAGIQTRFGGDIQVMTPGGSQIYGLEGLPPPGINGTAGVITQGSGNIQLFSLDDVLLGQSRVMTSFGGDILAWAVQGDINAGRGSKTALVYTPVRRVYDSLGNVALAPSAPSTGAGFATLDPLPEVAPGDVDLYAPLGTIDAGEAGIRASGNVSIAALQVVNAANIKSQGESVGVPTVAVVNTGALTSASSAATSAASAAQDSVARSQAAARQNLPSIISVQVLGFGEEGAPAPAQRPERPRGQPVSYDAGSAIQVVGNGQLDAQGRSRLTDAERRNLAP</sequence>
<dbReference type="Gene3D" id="2.160.20.10">
    <property type="entry name" value="Single-stranded right-handed beta-helix, Pectin lyase-like"/>
    <property type="match status" value="1"/>
</dbReference>
<name>A0A157SFU8_9BORD</name>
<accession>A0A157SFU8</accession>
<dbReference type="Pfam" id="PF12545">
    <property type="entry name" value="DUF3739"/>
    <property type="match status" value="1"/>
</dbReference>
<feature type="region of interest" description="Disordered" evidence="4">
    <location>
        <begin position="120"/>
        <end position="143"/>
    </location>
</feature>
<dbReference type="InterPro" id="IPR011050">
    <property type="entry name" value="Pectin_lyase_fold/virulence"/>
</dbReference>
<dbReference type="SMART" id="SM00912">
    <property type="entry name" value="Haemagg_act"/>
    <property type="match status" value="1"/>
</dbReference>
<keyword evidence="2" id="KW-0964">Secreted</keyword>
<evidence type="ECO:0000313" key="7">
    <source>
        <dbReference type="Proteomes" id="UP000076848"/>
    </source>
</evidence>
<keyword evidence="7" id="KW-1185">Reference proteome</keyword>
<keyword evidence="3" id="KW-0732">Signal</keyword>
<dbReference type="PANTHER" id="PTHR12338:SF8">
    <property type="entry name" value="HEME_HEMOPEXIN-BINDING PROTEIN"/>
    <property type="match status" value="1"/>
</dbReference>
<dbReference type="InterPro" id="IPR008638">
    <property type="entry name" value="FhaB/CdiA-like_TPS"/>
</dbReference>
<dbReference type="PANTHER" id="PTHR12338">
    <property type="entry name" value="AUTOTRANSPORTER"/>
    <property type="match status" value="1"/>
</dbReference>
<dbReference type="InterPro" id="IPR012334">
    <property type="entry name" value="Pectin_lyas_fold"/>
</dbReference>
<evidence type="ECO:0000256" key="1">
    <source>
        <dbReference type="ARBA" id="ARBA00004613"/>
    </source>
</evidence>
<comment type="subcellular location">
    <subcellularLocation>
        <location evidence="1">Secreted</location>
    </subcellularLocation>
</comment>
<dbReference type="NCBIfam" id="TIGR01901">
    <property type="entry name" value="adhes_NPXG"/>
    <property type="match status" value="1"/>
</dbReference>
<feature type="region of interest" description="Disordered" evidence="4">
    <location>
        <begin position="59"/>
        <end position="83"/>
    </location>
</feature>
<dbReference type="Proteomes" id="UP000076848">
    <property type="component" value="Unassembled WGS sequence"/>
</dbReference>
<evidence type="ECO:0000256" key="3">
    <source>
        <dbReference type="ARBA" id="ARBA00022729"/>
    </source>
</evidence>
<dbReference type="STRING" id="288768.SAMEA3906486_02299"/>
<evidence type="ECO:0000313" key="6">
    <source>
        <dbReference type="EMBL" id="SAI69101.1"/>
    </source>
</evidence>
<organism evidence="6 7">
    <name type="scientific">Bordetella ansorpii</name>
    <dbReference type="NCBI Taxonomy" id="288768"/>
    <lineage>
        <taxon>Bacteria</taxon>
        <taxon>Pseudomonadati</taxon>
        <taxon>Pseudomonadota</taxon>
        <taxon>Betaproteobacteria</taxon>
        <taxon>Burkholderiales</taxon>
        <taxon>Alcaligenaceae</taxon>
        <taxon>Bordetella</taxon>
    </lineage>
</organism>
<dbReference type="EMBL" id="FKIF01000006">
    <property type="protein sequence ID" value="SAI69101.1"/>
    <property type="molecule type" value="Genomic_DNA"/>
</dbReference>
<feature type="domain" description="Filamentous haemagglutinin FhaB/tRNA nuclease CdiA-like TPS" evidence="5">
    <location>
        <begin position="143"/>
        <end position="257"/>
    </location>
</feature>
<reference evidence="6 7" key="1">
    <citation type="submission" date="2016-04" db="EMBL/GenBank/DDBJ databases">
        <authorList>
            <consortium name="Pathogen Informatics"/>
        </authorList>
    </citation>
    <scope>NUCLEOTIDE SEQUENCE [LARGE SCALE GENOMIC DNA]</scope>
    <source>
        <strain evidence="6 7">H050680373</strain>
    </source>
</reference>
<feature type="compositionally biased region" description="Basic and acidic residues" evidence="4">
    <location>
        <begin position="4368"/>
        <end position="4379"/>
    </location>
</feature>
<dbReference type="SUPFAM" id="SSF51126">
    <property type="entry name" value="Pectin lyase-like"/>
    <property type="match status" value="1"/>
</dbReference>
<evidence type="ECO:0000259" key="5">
    <source>
        <dbReference type="SMART" id="SM00912"/>
    </source>
</evidence>
<dbReference type="InterPro" id="IPR021026">
    <property type="entry name" value="Filamn_hemagglutn_DUF3739"/>
</dbReference>
<dbReference type="InterPro" id="IPR050909">
    <property type="entry name" value="Bact_Autotransporter_VF"/>
</dbReference>
<protein>
    <submittedName>
        <fullName evidence="6">Heme:hemopexin utilization protein A</fullName>
    </submittedName>
</protein>
<dbReference type="RefSeq" id="WP_082853020.1">
    <property type="nucleotide sequence ID" value="NZ_FKIF01000006.1"/>
</dbReference>
<evidence type="ECO:0000256" key="2">
    <source>
        <dbReference type="ARBA" id="ARBA00022525"/>
    </source>
</evidence>
<dbReference type="GO" id="GO:0005576">
    <property type="term" value="C:extracellular region"/>
    <property type="evidence" value="ECO:0007669"/>
    <property type="project" value="UniProtKB-SubCell"/>
</dbReference>
<gene>
    <name evidence="6" type="primary">hxuA_9</name>
    <name evidence="6" type="ORF">SAMEA3906486_02299</name>
</gene>